<evidence type="ECO:0000256" key="3">
    <source>
        <dbReference type="ARBA" id="ARBA00022843"/>
    </source>
</evidence>
<dbReference type="GO" id="GO:0005634">
    <property type="term" value="C:nucleus"/>
    <property type="evidence" value="ECO:0007669"/>
    <property type="project" value="UniProtKB-SubCell"/>
</dbReference>
<name>A0A0A8YWN2_ARUDO</name>
<evidence type="ECO:0000259" key="6">
    <source>
        <dbReference type="PROSITE" id="PS51320"/>
    </source>
</evidence>
<feature type="region of interest" description="Disordered" evidence="5">
    <location>
        <begin position="356"/>
        <end position="424"/>
    </location>
</feature>
<keyword evidence="2 4" id="KW-1184">Jasmonic acid signaling pathway</keyword>
<dbReference type="PROSITE" id="PS51320">
    <property type="entry name" value="TIFY"/>
    <property type="match status" value="1"/>
</dbReference>
<dbReference type="Pfam" id="PF06200">
    <property type="entry name" value="tify"/>
    <property type="match status" value="1"/>
</dbReference>
<feature type="compositionally biased region" description="Polar residues" evidence="5">
    <location>
        <begin position="290"/>
        <end position="304"/>
    </location>
</feature>
<comment type="subcellular location">
    <subcellularLocation>
        <location evidence="4">Nucleus</location>
    </subcellularLocation>
</comment>
<feature type="compositionally biased region" description="Polar residues" evidence="5">
    <location>
        <begin position="393"/>
        <end position="424"/>
    </location>
</feature>
<evidence type="ECO:0000256" key="2">
    <source>
        <dbReference type="ARBA" id="ARBA00022819"/>
    </source>
</evidence>
<feature type="domain" description="Tify" evidence="6">
    <location>
        <begin position="191"/>
        <end position="223"/>
    </location>
</feature>
<dbReference type="GO" id="GO:0009611">
    <property type="term" value="P:response to wounding"/>
    <property type="evidence" value="ECO:0007669"/>
    <property type="project" value="UniProtKB-UniRule"/>
</dbReference>
<feature type="compositionally biased region" description="Polar residues" evidence="5">
    <location>
        <begin position="366"/>
        <end position="379"/>
    </location>
</feature>
<reference evidence="7" key="2">
    <citation type="journal article" date="2015" name="Data Brief">
        <title>Shoot transcriptome of the giant reed, Arundo donax.</title>
        <authorList>
            <person name="Barrero R.A."/>
            <person name="Guerrero F.D."/>
            <person name="Moolhuijzen P."/>
            <person name="Goolsby J.A."/>
            <person name="Tidwell J."/>
            <person name="Bellgard S.E."/>
            <person name="Bellgard M.I."/>
        </authorList>
    </citation>
    <scope>NUCLEOTIDE SEQUENCE</scope>
    <source>
        <tissue evidence="7">Shoot tissue taken approximately 20 cm above the soil surface</tissue>
    </source>
</reference>
<dbReference type="PANTHER" id="PTHR33077:SF90">
    <property type="entry name" value="PROTEIN TIFY 7"/>
    <property type="match status" value="1"/>
</dbReference>
<dbReference type="PANTHER" id="PTHR33077">
    <property type="entry name" value="PROTEIN TIFY 4A-RELATED-RELATED"/>
    <property type="match status" value="1"/>
</dbReference>
<dbReference type="GO" id="GO:2000022">
    <property type="term" value="P:regulation of jasmonic acid mediated signaling pathway"/>
    <property type="evidence" value="ECO:0007669"/>
    <property type="project" value="UniProtKB-UniRule"/>
</dbReference>
<comment type="domain">
    <text evidence="4">The jas domain is required for interaction with COI1.</text>
</comment>
<evidence type="ECO:0000256" key="5">
    <source>
        <dbReference type="SAM" id="MobiDB-lite"/>
    </source>
</evidence>
<dbReference type="SMART" id="SM00979">
    <property type="entry name" value="TIFY"/>
    <property type="match status" value="1"/>
</dbReference>
<proteinExistence type="inferred from homology"/>
<dbReference type="InterPro" id="IPR018467">
    <property type="entry name" value="CCT_CS"/>
</dbReference>
<dbReference type="AlphaFoldDB" id="A0A0A8YWN2"/>
<sequence>MERDFLCTIGRKDKGGDAVKEECRTEPDCSGGAPAMQWQFPAKSGAAPAFVSFRTAREEASKEFSISGFRPAAAGDALDGSKKHVSSPVTPQQRQFGFNVPVATQQYAAAVHGHRAQGMDHSVAAHHLLGGSRMVQAASLCHPVPFNQANPLPGVQSFNNATGVPFKNQPFTKSNGFCGSTVGAYGARNPRSQNSTQLTIFYNGSVANVPVEKAQELMLLASRASIPSPPSTARKPDSPISTPAKVNVTEVLPARQILTQKPEPSVPHLPSTSSPIHIVPQVVAFPRSTSNCTTESTGPKTAVQSPVVAPTGQASSSQPMPMTMPVATTTAAAIMPRAVPQARKASLARFLEKRKERVTSVEPYPTSKSPLESSDTIGSGSAPAKSLSMDIGPTSNNGADTLHSGQPRNISFGSEVSPSTKLQI</sequence>
<dbReference type="EMBL" id="GBRH01268062">
    <property type="protein sequence ID" value="JAD29833.1"/>
    <property type="molecule type" value="Transcribed_RNA"/>
</dbReference>
<comment type="similarity">
    <text evidence="1 4">Belongs to the TIFY/JAZ family.</text>
</comment>
<reference evidence="7" key="1">
    <citation type="submission" date="2014-09" db="EMBL/GenBank/DDBJ databases">
        <authorList>
            <person name="Magalhaes I.L.F."/>
            <person name="Oliveira U."/>
            <person name="Santos F.R."/>
            <person name="Vidigal T.H.D.A."/>
            <person name="Brescovit A.D."/>
            <person name="Santos A.J."/>
        </authorList>
    </citation>
    <scope>NUCLEOTIDE SEQUENCE</scope>
    <source>
        <tissue evidence="7">Shoot tissue taken approximately 20 cm above the soil surface</tissue>
    </source>
</reference>
<organism evidence="7">
    <name type="scientific">Arundo donax</name>
    <name type="common">Giant reed</name>
    <name type="synonym">Donax arundinaceus</name>
    <dbReference type="NCBI Taxonomy" id="35708"/>
    <lineage>
        <taxon>Eukaryota</taxon>
        <taxon>Viridiplantae</taxon>
        <taxon>Streptophyta</taxon>
        <taxon>Embryophyta</taxon>
        <taxon>Tracheophyta</taxon>
        <taxon>Spermatophyta</taxon>
        <taxon>Magnoliopsida</taxon>
        <taxon>Liliopsida</taxon>
        <taxon>Poales</taxon>
        <taxon>Poaceae</taxon>
        <taxon>PACMAD clade</taxon>
        <taxon>Arundinoideae</taxon>
        <taxon>Arundineae</taxon>
        <taxon>Arundo</taxon>
    </lineage>
</organism>
<dbReference type="InterPro" id="IPR010399">
    <property type="entry name" value="Tify_dom"/>
</dbReference>
<keyword evidence="3" id="KW-0832">Ubl conjugation</keyword>
<dbReference type="GO" id="GO:0031347">
    <property type="term" value="P:regulation of defense response"/>
    <property type="evidence" value="ECO:0007669"/>
    <property type="project" value="UniProtKB-UniRule"/>
</dbReference>
<dbReference type="Pfam" id="PF09425">
    <property type="entry name" value="Jas_motif"/>
    <property type="match status" value="1"/>
</dbReference>
<dbReference type="InterPro" id="IPR040390">
    <property type="entry name" value="TIFY/JAZ"/>
</dbReference>
<keyword evidence="4" id="KW-0539">Nucleus</keyword>
<protein>
    <recommendedName>
        <fullName evidence="4">Protein TIFY</fullName>
    </recommendedName>
    <alternativeName>
        <fullName evidence="4">Jasmonate ZIM domain-containing protein</fullName>
    </alternativeName>
</protein>
<feature type="region of interest" description="Disordered" evidence="5">
    <location>
        <begin position="290"/>
        <end position="321"/>
    </location>
</feature>
<comment type="function">
    <text evidence="4">Repressor of jasmonate responses.</text>
</comment>
<evidence type="ECO:0000256" key="1">
    <source>
        <dbReference type="ARBA" id="ARBA00008614"/>
    </source>
</evidence>
<evidence type="ECO:0000256" key="4">
    <source>
        <dbReference type="RuleBase" id="RU369065"/>
    </source>
</evidence>
<evidence type="ECO:0000313" key="7">
    <source>
        <dbReference type="EMBL" id="JAD29833.1"/>
    </source>
</evidence>
<accession>A0A0A8YWN2</accession>